<protein>
    <recommendedName>
        <fullName evidence="6">PARP catalytic domain-containing protein</fullName>
    </recommendedName>
</protein>
<evidence type="ECO:0000256" key="2">
    <source>
        <dbReference type="ARBA" id="ARBA00022679"/>
    </source>
</evidence>
<dbReference type="SUPFAM" id="SSF56399">
    <property type="entry name" value="ADP-ribosylation"/>
    <property type="match status" value="1"/>
</dbReference>
<dbReference type="AlphaFoldDB" id="A0AAD4CBZ2"/>
<keyword evidence="4" id="KW-0520">NAD</keyword>
<feature type="region of interest" description="Disordered" evidence="5">
    <location>
        <begin position="117"/>
        <end position="139"/>
    </location>
</feature>
<keyword evidence="1" id="KW-0328">Glycosyltransferase</keyword>
<comment type="caution">
    <text evidence="7">The sequence shown here is derived from an EMBL/GenBank/DDBJ whole genome shotgun (WGS) entry which is preliminary data.</text>
</comment>
<feature type="compositionally biased region" description="Acidic residues" evidence="5">
    <location>
        <begin position="120"/>
        <end position="130"/>
    </location>
</feature>
<dbReference type="PANTHER" id="PTHR21328">
    <property type="entry name" value="POLY ADP-RIBOSE POLYMERASE FAMILY, MEMBER PARP"/>
    <property type="match status" value="1"/>
</dbReference>
<dbReference type="FunFam" id="3.10.110.10:FF:000107">
    <property type="entry name" value="Ubiquitin conjugating enzyme, putative"/>
    <property type="match status" value="1"/>
</dbReference>
<evidence type="ECO:0000256" key="4">
    <source>
        <dbReference type="ARBA" id="ARBA00023027"/>
    </source>
</evidence>
<reference evidence="7" key="2">
    <citation type="submission" date="2020-02" db="EMBL/GenBank/DDBJ databases">
        <authorList>
            <person name="Gilchrist C.L.M."/>
            <person name="Chooi Y.-H."/>
        </authorList>
    </citation>
    <scope>NUCLEOTIDE SEQUENCE</scope>
    <source>
        <strain evidence="7">MST-FP2251</strain>
    </source>
</reference>
<accession>A0AAD4CBZ2</accession>
<evidence type="ECO:0000313" key="7">
    <source>
        <dbReference type="EMBL" id="KAF9883659.1"/>
    </source>
</evidence>
<feature type="domain" description="PARP catalytic" evidence="6">
    <location>
        <begin position="676"/>
        <end position="729"/>
    </location>
</feature>
<dbReference type="InterPro" id="IPR016135">
    <property type="entry name" value="UBQ-conjugating_enzyme/RWD"/>
</dbReference>
<sequence>MPRQDFCEDLATASIPGTFPRLSEIHAGGDHESFSFIYTIPFSPQSFAVQVTVIDVSAYPKDHQFFSFALSDDIMESASDVLSAHQPSPTRWTVSQFLTNISNFFDNSILGLGSPQVDAEQSDDGYDNDDMSWGPDSDQEEISRDASIVKRELRSDLSTVKAAGYKVGFLGSVTGAVIIAISCRIRKLGLSEDTLIAWDIKASEYLVLLIRYPRMYMQTEDILHQQETAISPVVQLHVGICDSYKPTLQCALDQFMDTNGGEKEPVQAREKRPGPGYRSFLSSVSLNRLLSDHFLQLLKYRCDLGLSWTEAEHYIYDNQGKLRKSCLQKSGKPSASDNSNISAPGLVTADHFLDKKPLDPLVFPLVAMQFVMRRFFRCAEFCLNCYRQMDPGFQAIKPFVCSDSLCLYQYMSLGMGPSIEWELLSQPYVVDLLASFTYRRAVYQQLTDFPNGIGLKVPGLWLSKTYGLSYSGNLDPTEGTLVVAKSPANKNIVTGDWIIFSDKLSTEWHCQVQDADAFPRITLSTPVLRNVNGTSGLTESENLRPEPGDVIFGIYSMDFDKLPDKDKCFVIAKLLDTIPDVHAMKNYITDGQQGSIRHLLSSWRHRLSPAALDLLRWIVASNRSCIMYNGDPQTMVSGMEGYMQFRLVQGAPDKEARFVQAVKSISSKGGNSKYPTIFTWHGSALANWHSILREGLHFNTMAHGRSHGNGVYMARHFTTSMGYSGEYSQPPSRSYGHWPRSVLNIVSAVSLNEVVNCPKQFVCQCSACYVISQLDWIQPRYLFVSSKSAEAFGVKGTQIRIPISAISSRQTKSPASLALDLLVEDGDGAESVATLAEDRNFVESIPSGDDQTPFRLESSKTDFRPGTLKASSLPLMKSPRYASLIATKSLHRHLQQTLRVQRTEPQHQLGWYIDPALVDNVYQWIVELHSFDRTLPLAQDLKKAKLTSIVTEICFPPQFPISPPFVRIIRPRLLQFKDGGGGHVTAGGSMCMELLTSTGWSAASSMESVFLQVRMALSNMEPCPARLASGQKKDYDMQNAVADYSRVCQMHGWKVPDDLAEVAWR</sequence>
<dbReference type="EMBL" id="VCAU01000154">
    <property type="protein sequence ID" value="KAF9883659.1"/>
    <property type="molecule type" value="Genomic_DNA"/>
</dbReference>
<keyword evidence="3" id="KW-0548">Nucleotidyltransferase</keyword>
<dbReference type="GO" id="GO:0003950">
    <property type="term" value="F:NAD+ poly-ADP-ribosyltransferase activity"/>
    <property type="evidence" value="ECO:0007669"/>
    <property type="project" value="InterPro"/>
</dbReference>
<evidence type="ECO:0000256" key="1">
    <source>
        <dbReference type="ARBA" id="ARBA00022676"/>
    </source>
</evidence>
<dbReference type="Gene3D" id="3.90.228.10">
    <property type="match status" value="1"/>
</dbReference>
<evidence type="ECO:0000313" key="8">
    <source>
        <dbReference type="Proteomes" id="UP001194746"/>
    </source>
</evidence>
<dbReference type="CDD" id="cd23802">
    <property type="entry name" value="UBCc_UBE2Q"/>
    <property type="match status" value="1"/>
</dbReference>
<dbReference type="GO" id="GO:0016779">
    <property type="term" value="F:nucleotidyltransferase activity"/>
    <property type="evidence" value="ECO:0007669"/>
    <property type="project" value="UniProtKB-KW"/>
</dbReference>
<dbReference type="InterPro" id="IPR012317">
    <property type="entry name" value="Poly(ADP-ribose)pol_cat_dom"/>
</dbReference>
<dbReference type="SUPFAM" id="SSF54495">
    <property type="entry name" value="UBC-like"/>
    <property type="match status" value="1"/>
</dbReference>
<reference evidence="7" key="1">
    <citation type="journal article" date="2019" name="Beilstein J. Org. Chem.">
        <title>Nanangenines: drimane sesquiterpenoids as the dominant metabolite cohort of a novel Australian fungus, Aspergillus nanangensis.</title>
        <authorList>
            <person name="Lacey H.J."/>
            <person name="Gilchrist C.L.M."/>
            <person name="Crombie A."/>
            <person name="Kalaitzis J.A."/>
            <person name="Vuong D."/>
            <person name="Rutledge P.J."/>
            <person name="Turner P."/>
            <person name="Pitt J.I."/>
            <person name="Lacey E."/>
            <person name="Chooi Y.H."/>
            <person name="Piggott A.M."/>
        </authorList>
    </citation>
    <scope>NUCLEOTIDE SEQUENCE</scope>
    <source>
        <strain evidence="7">MST-FP2251</strain>
    </source>
</reference>
<evidence type="ECO:0000256" key="3">
    <source>
        <dbReference type="ARBA" id="ARBA00022695"/>
    </source>
</evidence>
<dbReference type="InterPro" id="IPR051838">
    <property type="entry name" value="ARTD_PARP"/>
</dbReference>
<keyword evidence="2" id="KW-0808">Transferase</keyword>
<name>A0AAD4CBZ2_ASPNN</name>
<dbReference type="Pfam" id="PF00644">
    <property type="entry name" value="PARP"/>
    <property type="match status" value="1"/>
</dbReference>
<gene>
    <name evidence="7" type="ORF">FE257_003093</name>
</gene>
<evidence type="ECO:0000259" key="6">
    <source>
        <dbReference type="Pfam" id="PF00644"/>
    </source>
</evidence>
<proteinExistence type="predicted"/>
<keyword evidence="8" id="KW-1185">Reference proteome</keyword>
<dbReference type="Gene3D" id="3.10.110.10">
    <property type="entry name" value="Ubiquitin Conjugating Enzyme"/>
    <property type="match status" value="1"/>
</dbReference>
<evidence type="ECO:0000256" key="5">
    <source>
        <dbReference type="SAM" id="MobiDB-lite"/>
    </source>
</evidence>
<dbReference type="Proteomes" id="UP001194746">
    <property type="component" value="Unassembled WGS sequence"/>
</dbReference>
<organism evidence="7 8">
    <name type="scientific">Aspergillus nanangensis</name>
    <dbReference type="NCBI Taxonomy" id="2582783"/>
    <lineage>
        <taxon>Eukaryota</taxon>
        <taxon>Fungi</taxon>
        <taxon>Dikarya</taxon>
        <taxon>Ascomycota</taxon>
        <taxon>Pezizomycotina</taxon>
        <taxon>Eurotiomycetes</taxon>
        <taxon>Eurotiomycetidae</taxon>
        <taxon>Eurotiales</taxon>
        <taxon>Aspergillaceae</taxon>
        <taxon>Aspergillus</taxon>
        <taxon>Aspergillus subgen. Circumdati</taxon>
    </lineage>
</organism>